<comment type="similarity">
    <text evidence="2">Belongs to the SNF7 family.</text>
</comment>
<dbReference type="GO" id="GO:0032511">
    <property type="term" value="P:late endosome to vacuole transport via multivesicular body sorting pathway"/>
    <property type="evidence" value="ECO:0007669"/>
    <property type="project" value="TreeGrafter"/>
</dbReference>
<dbReference type="GO" id="GO:0005771">
    <property type="term" value="C:multivesicular body"/>
    <property type="evidence" value="ECO:0007669"/>
    <property type="project" value="TreeGrafter"/>
</dbReference>
<keyword evidence="3" id="KW-0967">Endosome</keyword>
<dbReference type="Pfam" id="PF25880">
    <property type="entry name" value="WHD_CHMP7_1st"/>
    <property type="match status" value="1"/>
</dbReference>
<protein>
    <recommendedName>
        <fullName evidence="8">Charged multivesicular body protein 7</fullName>
    </recommendedName>
</protein>
<dbReference type="GO" id="GO:0000815">
    <property type="term" value="C:ESCRT III complex"/>
    <property type="evidence" value="ECO:0007669"/>
    <property type="project" value="TreeGrafter"/>
</dbReference>
<dbReference type="EMBL" id="CAJNOR010000140">
    <property type="protein sequence ID" value="CAF0814058.1"/>
    <property type="molecule type" value="Genomic_DNA"/>
</dbReference>
<dbReference type="Pfam" id="PF03357">
    <property type="entry name" value="Snf7"/>
    <property type="match status" value="1"/>
</dbReference>
<dbReference type="GO" id="GO:0009898">
    <property type="term" value="C:cytoplasmic side of plasma membrane"/>
    <property type="evidence" value="ECO:0007669"/>
    <property type="project" value="TreeGrafter"/>
</dbReference>
<evidence type="ECO:0000313" key="6">
    <source>
        <dbReference type="EMBL" id="CAF0867209.1"/>
    </source>
</evidence>
<dbReference type="AlphaFoldDB" id="A0A813THS7"/>
<organism evidence="5 7">
    <name type="scientific">Adineta ricciae</name>
    <name type="common">Rotifer</name>
    <dbReference type="NCBI Taxonomy" id="249248"/>
    <lineage>
        <taxon>Eukaryota</taxon>
        <taxon>Metazoa</taxon>
        <taxon>Spiralia</taxon>
        <taxon>Gnathifera</taxon>
        <taxon>Rotifera</taxon>
        <taxon>Eurotatoria</taxon>
        <taxon>Bdelloidea</taxon>
        <taxon>Adinetida</taxon>
        <taxon>Adinetidae</taxon>
        <taxon>Adineta</taxon>
    </lineage>
</organism>
<dbReference type="OrthoDB" id="10250120at2759"/>
<reference evidence="5" key="1">
    <citation type="submission" date="2021-02" db="EMBL/GenBank/DDBJ databases">
        <authorList>
            <person name="Nowell W R."/>
        </authorList>
    </citation>
    <scope>NUCLEOTIDE SEQUENCE</scope>
</reference>
<keyword evidence="4" id="KW-0175">Coiled coil</keyword>
<dbReference type="PANTHER" id="PTHR22761">
    <property type="entry name" value="CHARGED MULTIVESICULAR BODY PROTEIN"/>
    <property type="match status" value="1"/>
</dbReference>
<keyword evidence="7" id="KW-1185">Reference proteome</keyword>
<gene>
    <name evidence="6" type="ORF">EDS130_LOCUS8107</name>
    <name evidence="5" type="ORF">XAT740_LOCUS3615</name>
</gene>
<accession>A0A813THS7</accession>
<comment type="subcellular location">
    <subcellularLocation>
        <location evidence="1">Endosome</location>
    </subcellularLocation>
</comment>
<proteinExistence type="inferred from homology"/>
<dbReference type="EMBL" id="CAJNOJ010000025">
    <property type="protein sequence ID" value="CAF0867209.1"/>
    <property type="molecule type" value="Genomic_DNA"/>
</dbReference>
<dbReference type="GO" id="GO:0006900">
    <property type="term" value="P:vesicle budding from membrane"/>
    <property type="evidence" value="ECO:0007669"/>
    <property type="project" value="TreeGrafter"/>
</dbReference>
<dbReference type="Proteomes" id="UP000663828">
    <property type="component" value="Unassembled WGS sequence"/>
</dbReference>
<feature type="coiled-coil region" evidence="4">
    <location>
        <begin position="230"/>
        <end position="297"/>
    </location>
</feature>
<dbReference type="InterPro" id="IPR005024">
    <property type="entry name" value="Snf7_fam"/>
</dbReference>
<evidence type="ECO:0000256" key="3">
    <source>
        <dbReference type="ARBA" id="ARBA00022753"/>
    </source>
</evidence>
<evidence type="ECO:0000313" key="7">
    <source>
        <dbReference type="Proteomes" id="UP000663828"/>
    </source>
</evidence>
<evidence type="ECO:0000256" key="1">
    <source>
        <dbReference type="ARBA" id="ARBA00004177"/>
    </source>
</evidence>
<evidence type="ECO:0000256" key="2">
    <source>
        <dbReference type="ARBA" id="ARBA00006190"/>
    </source>
</evidence>
<name>A0A813THS7_ADIRI</name>
<feature type="coiled-coil region" evidence="4">
    <location>
        <begin position="342"/>
        <end position="387"/>
    </location>
</feature>
<sequence length="447" mass="50927">MTSLTPKPSQVESWERLPSDWHNDERMDALFAFFKDRDLNPVHYDAKMKFWSETINAFCEDHGLLQIDMPTIVSRFRRKGKTPKCLDKVFDELVKQNRLVSTNDYTNSQQSSWVSWSFNKLASPITSWMSPKTPVDQEVFIIKELVDKKALQVVEALQSQVYVPTFDCVVSFTSFINTCRRCALIDENSINLVISALTRDKKILIDYIGDAKDVKVVKFVAPGASVVRPLTEIENSVLLLRHSKERLEEQLKKSDEQIEGLLADIRRHLKNSNRTAAMKLLRKKKLLEREHEKKEGTIEHLNCVLTQIEQTDCSSLVINAYSSGVQAHKELLRKNGLTPDAVDDMIDEVQEMLENQKELDEALSRPVGNETTDMTELEGELEELLKQPVLPTPVPAAPIPAQKETVNEEYIKPPEQDPFADLELRLQKLGVQESTPNKVPEIASSSQ</sequence>
<comment type="caution">
    <text evidence="5">The sequence shown here is derived from an EMBL/GenBank/DDBJ whole genome shotgun (WGS) entry which is preliminary data.</text>
</comment>
<evidence type="ECO:0000313" key="5">
    <source>
        <dbReference type="EMBL" id="CAF0814058.1"/>
    </source>
</evidence>
<evidence type="ECO:0000256" key="4">
    <source>
        <dbReference type="SAM" id="Coils"/>
    </source>
</evidence>
<dbReference type="Proteomes" id="UP000663852">
    <property type="component" value="Unassembled WGS sequence"/>
</dbReference>
<evidence type="ECO:0008006" key="8">
    <source>
        <dbReference type="Google" id="ProtNLM"/>
    </source>
</evidence>
<dbReference type="PANTHER" id="PTHR22761:SF10">
    <property type="entry name" value="GH13992P"/>
    <property type="match status" value="1"/>
</dbReference>
<dbReference type="Gene3D" id="6.10.140.1230">
    <property type="match status" value="1"/>
</dbReference>